<feature type="compositionally biased region" description="Low complexity" evidence="1">
    <location>
        <begin position="1"/>
        <end position="10"/>
    </location>
</feature>
<accession>A0ABN3C1L0</accession>
<gene>
    <name evidence="2" type="ORF">GCM10009787_63500</name>
</gene>
<protein>
    <recommendedName>
        <fullName evidence="4">TetR family transcriptional regulator</fullName>
    </recommendedName>
</protein>
<evidence type="ECO:0000313" key="2">
    <source>
        <dbReference type="EMBL" id="GAA2202850.1"/>
    </source>
</evidence>
<name>A0ABN3C1L0_9ACTN</name>
<evidence type="ECO:0000313" key="3">
    <source>
        <dbReference type="Proteomes" id="UP001501391"/>
    </source>
</evidence>
<keyword evidence="3" id="KW-1185">Reference proteome</keyword>
<dbReference type="Gene3D" id="1.10.357.10">
    <property type="entry name" value="Tetracycline Repressor, domain 2"/>
    <property type="match status" value="1"/>
</dbReference>
<feature type="region of interest" description="Disordered" evidence="1">
    <location>
        <begin position="1"/>
        <end position="24"/>
    </location>
</feature>
<dbReference type="Proteomes" id="UP001501391">
    <property type="component" value="Unassembled WGS sequence"/>
</dbReference>
<reference evidence="2 3" key="1">
    <citation type="journal article" date="2019" name="Int. J. Syst. Evol. Microbiol.">
        <title>The Global Catalogue of Microorganisms (GCM) 10K type strain sequencing project: providing services to taxonomists for standard genome sequencing and annotation.</title>
        <authorList>
            <consortium name="The Broad Institute Genomics Platform"/>
            <consortium name="The Broad Institute Genome Sequencing Center for Infectious Disease"/>
            <person name="Wu L."/>
            <person name="Ma J."/>
        </authorList>
    </citation>
    <scope>NUCLEOTIDE SEQUENCE [LARGE SCALE GENOMIC DNA]</scope>
    <source>
        <strain evidence="2 3">JCM 14924</strain>
    </source>
</reference>
<proteinExistence type="predicted"/>
<evidence type="ECO:0000256" key="1">
    <source>
        <dbReference type="SAM" id="MobiDB-lite"/>
    </source>
</evidence>
<dbReference type="RefSeq" id="WP_086698482.1">
    <property type="nucleotide sequence ID" value="NZ_BAAAOQ010000025.1"/>
</dbReference>
<comment type="caution">
    <text evidence="2">The sequence shown here is derived from an EMBL/GenBank/DDBJ whole genome shotgun (WGS) entry which is preliminary data.</text>
</comment>
<feature type="compositionally biased region" description="Pro residues" evidence="1">
    <location>
        <begin position="11"/>
        <end position="20"/>
    </location>
</feature>
<organism evidence="2 3">
    <name type="scientific">Streptomyces bangladeshensis</name>
    <dbReference type="NCBI Taxonomy" id="295352"/>
    <lineage>
        <taxon>Bacteria</taxon>
        <taxon>Bacillati</taxon>
        <taxon>Actinomycetota</taxon>
        <taxon>Actinomycetes</taxon>
        <taxon>Kitasatosporales</taxon>
        <taxon>Streptomycetaceae</taxon>
        <taxon>Streptomyces</taxon>
    </lineage>
</organism>
<sequence length="98" mass="9934">MPASASSPGPRLCPPTPLPSVIPSGERLAPVAARPDDGRPEALRVRLVATAATDAIRIALETWAATEAGVTGEGSPAALALRCLRQLLGGMGWSPGRG</sequence>
<dbReference type="EMBL" id="BAAAOQ010000025">
    <property type="protein sequence ID" value="GAA2202850.1"/>
    <property type="molecule type" value="Genomic_DNA"/>
</dbReference>
<evidence type="ECO:0008006" key="4">
    <source>
        <dbReference type="Google" id="ProtNLM"/>
    </source>
</evidence>